<comment type="subcellular location">
    <subcellularLocation>
        <location evidence="1 7">Cell membrane</location>
        <topology evidence="1 7">Multi-pass membrane protein</topology>
    </subcellularLocation>
</comment>
<sequence>MESNRMKKAPRDAYWMLAPLAAVVLALVAFPTLYAYSVSLLDARLSSDAAPFIGLHNYASALTNPSFYGSIAYSAKFALLATVAELIAGIALAVLFNRTFRGKGIATSLMLLPLMVAPSLFALIFRLMLNEFVGLIPFYFSRLGIPLNPFDPTWVNATLVIIDALQWVPFVFIIVYAGLTTIPEELYEAARVDGATAWQTFATITLPLLVPTIATAAFLRGIDAFKIYDMIYVLTNGGPGELTTSVSLFIYKKAFLEGNIGEASAASILLTFVLAPVLGLAMKYVVKSGREGV</sequence>
<evidence type="ECO:0000313" key="9">
    <source>
        <dbReference type="EMBL" id="RNB92036.1"/>
    </source>
</evidence>
<evidence type="ECO:0000256" key="2">
    <source>
        <dbReference type="ARBA" id="ARBA00022448"/>
    </source>
</evidence>
<dbReference type="GO" id="GO:0055085">
    <property type="term" value="P:transmembrane transport"/>
    <property type="evidence" value="ECO:0007669"/>
    <property type="project" value="InterPro"/>
</dbReference>
<dbReference type="Proteomes" id="UP000271031">
    <property type="component" value="Unassembled WGS sequence"/>
</dbReference>
<keyword evidence="5 7" id="KW-1133">Transmembrane helix</keyword>
<feature type="domain" description="ABC transmembrane type-1" evidence="8">
    <location>
        <begin position="71"/>
        <end position="281"/>
    </location>
</feature>
<evidence type="ECO:0000313" key="10">
    <source>
        <dbReference type="Proteomes" id="UP000271031"/>
    </source>
</evidence>
<dbReference type="CDD" id="cd06261">
    <property type="entry name" value="TM_PBP2"/>
    <property type="match status" value="1"/>
</dbReference>
<keyword evidence="10" id="KW-1185">Reference proteome</keyword>
<accession>A0A3M8DVB0</accession>
<feature type="transmembrane region" description="Helical" evidence="7">
    <location>
        <begin position="157"/>
        <end position="177"/>
    </location>
</feature>
<comment type="similarity">
    <text evidence="7">Belongs to the binding-protein-dependent transport system permease family.</text>
</comment>
<gene>
    <name evidence="9" type="ORF">EDM56_04625</name>
</gene>
<name>A0A3M8DVB0_9BACL</name>
<evidence type="ECO:0000259" key="8">
    <source>
        <dbReference type="PROSITE" id="PS50928"/>
    </source>
</evidence>
<feature type="transmembrane region" description="Helical" evidence="7">
    <location>
        <begin position="263"/>
        <end position="286"/>
    </location>
</feature>
<dbReference type="AlphaFoldDB" id="A0A3M8DVB0"/>
<evidence type="ECO:0000256" key="3">
    <source>
        <dbReference type="ARBA" id="ARBA00022475"/>
    </source>
</evidence>
<keyword evidence="2 7" id="KW-0813">Transport</keyword>
<organism evidence="9 10">
    <name type="scientific">Brevibacillus fluminis</name>
    <dbReference type="NCBI Taxonomy" id="511487"/>
    <lineage>
        <taxon>Bacteria</taxon>
        <taxon>Bacillati</taxon>
        <taxon>Bacillota</taxon>
        <taxon>Bacilli</taxon>
        <taxon>Bacillales</taxon>
        <taxon>Paenibacillaceae</taxon>
        <taxon>Brevibacillus</taxon>
    </lineage>
</organism>
<feature type="transmembrane region" description="Helical" evidence="7">
    <location>
        <begin position="197"/>
        <end position="219"/>
    </location>
</feature>
<keyword evidence="4 7" id="KW-0812">Transmembrane</keyword>
<feature type="transmembrane region" description="Helical" evidence="7">
    <location>
        <begin position="77"/>
        <end position="96"/>
    </location>
</feature>
<reference evidence="9 10" key="1">
    <citation type="submission" date="2018-10" db="EMBL/GenBank/DDBJ databases">
        <title>Phylogenomics of Brevibacillus.</title>
        <authorList>
            <person name="Dunlap C."/>
        </authorList>
    </citation>
    <scope>NUCLEOTIDE SEQUENCE [LARGE SCALE GENOMIC DNA]</scope>
    <source>
        <strain evidence="9 10">JCM 15716</strain>
    </source>
</reference>
<dbReference type="Pfam" id="PF00528">
    <property type="entry name" value="BPD_transp_1"/>
    <property type="match status" value="1"/>
</dbReference>
<keyword evidence="6 7" id="KW-0472">Membrane</keyword>
<dbReference type="InterPro" id="IPR000515">
    <property type="entry name" value="MetI-like"/>
</dbReference>
<evidence type="ECO:0000256" key="5">
    <source>
        <dbReference type="ARBA" id="ARBA00022989"/>
    </source>
</evidence>
<dbReference type="EMBL" id="RHHQ01000004">
    <property type="protein sequence ID" value="RNB92036.1"/>
    <property type="molecule type" value="Genomic_DNA"/>
</dbReference>
<comment type="caution">
    <text evidence="9">The sequence shown here is derived from an EMBL/GenBank/DDBJ whole genome shotgun (WGS) entry which is preliminary data.</text>
</comment>
<protein>
    <submittedName>
        <fullName evidence="9">Sugar ABC transporter permease</fullName>
    </submittedName>
</protein>
<dbReference type="PANTHER" id="PTHR43005:SF1">
    <property type="entry name" value="SPERMIDINE_PUTRESCINE TRANSPORT SYSTEM PERMEASE PROTEIN"/>
    <property type="match status" value="1"/>
</dbReference>
<evidence type="ECO:0000256" key="1">
    <source>
        <dbReference type="ARBA" id="ARBA00004651"/>
    </source>
</evidence>
<proteinExistence type="inferred from homology"/>
<evidence type="ECO:0000256" key="4">
    <source>
        <dbReference type="ARBA" id="ARBA00022692"/>
    </source>
</evidence>
<dbReference type="InterPro" id="IPR035906">
    <property type="entry name" value="MetI-like_sf"/>
</dbReference>
<dbReference type="SUPFAM" id="SSF161098">
    <property type="entry name" value="MetI-like"/>
    <property type="match status" value="1"/>
</dbReference>
<feature type="transmembrane region" description="Helical" evidence="7">
    <location>
        <begin position="108"/>
        <end position="126"/>
    </location>
</feature>
<evidence type="ECO:0000256" key="7">
    <source>
        <dbReference type="RuleBase" id="RU363032"/>
    </source>
</evidence>
<evidence type="ECO:0000256" key="6">
    <source>
        <dbReference type="ARBA" id="ARBA00023136"/>
    </source>
</evidence>
<dbReference type="Gene3D" id="1.10.3720.10">
    <property type="entry name" value="MetI-like"/>
    <property type="match status" value="1"/>
</dbReference>
<dbReference type="PANTHER" id="PTHR43005">
    <property type="entry name" value="BLR7065 PROTEIN"/>
    <property type="match status" value="1"/>
</dbReference>
<dbReference type="PROSITE" id="PS50928">
    <property type="entry name" value="ABC_TM1"/>
    <property type="match status" value="1"/>
</dbReference>
<keyword evidence="3" id="KW-1003">Cell membrane</keyword>
<dbReference type="GO" id="GO:0005886">
    <property type="term" value="C:plasma membrane"/>
    <property type="evidence" value="ECO:0007669"/>
    <property type="project" value="UniProtKB-SubCell"/>
</dbReference>